<dbReference type="Pfam" id="PF14014">
    <property type="entry name" value="DUF4230"/>
    <property type="match status" value="1"/>
</dbReference>
<name>A0AAF1BWV4_9CORY</name>
<gene>
    <name evidence="1" type="ORF">CYJ47_03050</name>
</gene>
<sequence>MIKRATKLGAVLVVLVLLVAAFFWAGGHFGLLRNGKPIVSSTTLGESYKDIAELSVEEYDFTNVAKREDPGKVLAGWGVPFTGNNIMFTYDGKVKAGIKDASQITAEVNDATHKVTVTSPKVEITESKIDPATITVYDQSMNPFNQVKVQETMEFVAQEEQAARDKATENGLLDRAEKRTEELLTAHTEALLKGTGQEGYTIEVKWK</sequence>
<dbReference type="KEGG" id="cpyr:CYJ47_03050"/>
<protein>
    <submittedName>
        <fullName evidence="1">DUF4230 domain-containing protein</fullName>
    </submittedName>
</protein>
<evidence type="ECO:0000313" key="1">
    <source>
        <dbReference type="EMBL" id="WOT02767.1"/>
    </source>
</evidence>
<dbReference type="AlphaFoldDB" id="A0AAF1BWV4"/>
<organism evidence="1 2">
    <name type="scientific">Corynebacterium pyruviciproducens</name>
    <dbReference type="NCBI Taxonomy" id="598660"/>
    <lineage>
        <taxon>Bacteria</taxon>
        <taxon>Bacillati</taxon>
        <taxon>Actinomycetota</taxon>
        <taxon>Actinomycetes</taxon>
        <taxon>Mycobacteriales</taxon>
        <taxon>Corynebacteriaceae</taxon>
        <taxon>Corynebacterium</taxon>
    </lineage>
</organism>
<reference evidence="1" key="2">
    <citation type="submission" date="2023-10" db="EMBL/GenBank/DDBJ databases">
        <authorList>
            <person name="Choi B."/>
        </authorList>
    </citation>
    <scope>NUCLEOTIDE SEQUENCE</scope>
    <source>
        <strain evidence="1">UMB0763</strain>
    </source>
</reference>
<dbReference type="EMBL" id="CP136958">
    <property type="protein sequence ID" value="WOT02767.1"/>
    <property type="molecule type" value="Genomic_DNA"/>
</dbReference>
<proteinExistence type="predicted"/>
<reference evidence="1" key="1">
    <citation type="submission" date="2017-12" db="EMBL/GenBank/DDBJ databases">
        <authorList>
            <person name="Thomas-White K."/>
            <person name="Wolfe A.J."/>
        </authorList>
    </citation>
    <scope>NUCLEOTIDE SEQUENCE</scope>
    <source>
        <strain evidence="1">UMB0763</strain>
    </source>
</reference>
<dbReference type="Proteomes" id="UP000234560">
    <property type="component" value="Chromosome"/>
</dbReference>
<dbReference type="RefSeq" id="WP_101678457.1">
    <property type="nucleotide sequence ID" value="NZ_CAMIHY010000074.1"/>
</dbReference>
<evidence type="ECO:0000313" key="2">
    <source>
        <dbReference type="Proteomes" id="UP000234560"/>
    </source>
</evidence>
<accession>A0AAF1BWV4</accession>
<dbReference type="InterPro" id="IPR025324">
    <property type="entry name" value="DUF4230"/>
</dbReference>